<name>A0ACC0KPQ4_CHOFU</name>
<accession>A0ACC0KPQ4</accession>
<comment type="caution">
    <text evidence="1">The sequence shown here is derived from an EMBL/GenBank/DDBJ whole genome shotgun (WGS) entry which is preliminary data.</text>
</comment>
<organism evidence="1 2">
    <name type="scientific">Choristoneura fumiferana</name>
    <name type="common">Spruce budworm moth</name>
    <name type="synonym">Archips fumiferana</name>
    <dbReference type="NCBI Taxonomy" id="7141"/>
    <lineage>
        <taxon>Eukaryota</taxon>
        <taxon>Metazoa</taxon>
        <taxon>Ecdysozoa</taxon>
        <taxon>Arthropoda</taxon>
        <taxon>Hexapoda</taxon>
        <taxon>Insecta</taxon>
        <taxon>Pterygota</taxon>
        <taxon>Neoptera</taxon>
        <taxon>Endopterygota</taxon>
        <taxon>Lepidoptera</taxon>
        <taxon>Glossata</taxon>
        <taxon>Ditrysia</taxon>
        <taxon>Tortricoidea</taxon>
        <taxon>Tortricidae</taxon>
        <taxon>Tortricinae</taxon>
        <taxon>Choristoneura</taxon>
    </lineage>
</organism>
<evidence type="ECO:0000313" key="2">
    <source>
        <dbReference type="Proteomes" id="UP001064048"/>
    </source>
</evidence>
<keyword evidence="2" id="KW-1185">Reference proteome</keyword>
<dbReference type="EMBL" id="CM046118">
    <property type="protein sequence ID" value="KAI8438566.1"/>
    <property type="molecule type" value="Genomic_DNA"/>
</dbReference>
<protein>
    <submittedName>
        <fullName evidence="1">Uncharacterized protein</fullName>
    </submittedName>
</protein>
<evidence type="ECO:0000313" key="1">
    <source>
        <dbReference type="EMBL" id="KAI8438566.1"/>
    </source>
</evidence>
<sequence>MAATTGPRKTYSVQDYPEHLNPFHEEDNHNKIRFWTIGKKLNRTNSISFSGIKDLKNSCAMAQ</sequence>
<reference evidence="1 2" key="1">
    <citation type="journal article" date="2022" name="Genome Biol. Evol.">
        <title>The Spruce Budworm Genome: Reconstructing the Evolutionary History of Antifreeze Proteins.</title>
        <authorList>
            <person name="Beliveau C."/>
            <person name="Gagne P."/>
            <person name="Picq S."/>
            <person name="Vernygora O."/>
            <person name="Keeling C.I."/>
            <person name="Pinkney K."/>
            <person name="Doucet D."/>
            <person name="Wen F."/>
            <person name="Johnston J.S."/>
            <person name="Maaroufi H."/>
            <person name="Boyle B."/>
            <person name="Laroche J."/>
            <person name="Dewar K."/>
            <person name="Juretic N."/>
            <person name="Blackburn G."/>
            <person name="Nisole A."/>
            <person name="Brunet B."/>
            <person name="Brandao M."/>
            <person name="Lumley L."/>
            <person name="Duan J."/>
            <person name="Quan G."/>
            <person name="Lucarotti C.J."/>
            <person name="Roe A.D."/>
            <person name="Sperling F.A.H."/>
            <person name="Levesque R.C."/>
            <person name="Cusson M."/>
        </authorList>
    </citation>
    <scope>NUCLEOTIDE SEQUENCE [LARGE SCALE GENOMIC DNA]</scope>
    <source>
        <strain evidence="1">Glfc:IPQL:Cfum</strain>
    </source>
</reference>
<gene>
    <name evidence="1" type="ORF">MSG28_011023</name>
</gene>
<dbReference type="Proteomes" id="UP001064048">
    <property type="component" value="Chromosome 18"/>
</dbReference>
<proteinExistence type="predicted"/>